<proteinExistence type="predicted"/>
<accession>A0AA35WDN1</accession>
<evidence type="ECO:0000313" key="3">
    <source>
        <dbReference type="EMBL" id="CAI8010720.1"/>
    </source>
</evidence>
<feature type="domain" description="HicB-like antitoxin of toxin-antitoxin system" evidence="2">
    <location>
        <begin position="3"/>
        <end position="59"/>
    </location>
</feature>
<organism evidence="3 4">
    <name type="scientific">Geodia barretti</name>
    <name type="common">Barrett's horny sponge</name>
    <dbReference type="NCBI Taxonomy" id="519541"/>
    <lineage>
        <taxon>Eukaryota</taxon>
        <taxon>Metazoa</taxon>
        <taxon>Porifera</taxon>
        <taxon>Demospongiae</taxon>
        <taxon>Heteroscleromorpha</taxon>
        <taxon>Tetractinellida</taxon>
        <taxon>Astrophorina</taxon>
        <taxon>Geodiidae</taxon>
        <taxon>Geodia</taxon>
    </lineage>
</organism>
<dbReference type="EMBL" id="CASHTH010001060">
    <property type="protein sequence ID" value="CAI8010720.1"/>
    <property type="molecule type" value="Genomic_DNA"/>
</dbReference>
<sequence length="162" mass="17548">MRFPVVVHKDEGSSYGVTVPDLPGCFSGGDTLDEALTNAQEAIAGHIETLFMVAEPLPRRDRSKSTMPMRTTGTPYAGDSWMSTSPPSRTKPSASTSPCLPASSRSSTRPRQGQRITLGIPRPRSAGAHRRGTNLRIASAYMRHNRLAGAFALSLAYWFILS</sequence>
<evidence type="ECO:0000259" key="2">
    <source>
        <dbReference type="Pfam" id="PF15919"/>
    </source>
</evidence>
<feature type="compositionally biased region" description="Polar residues" evidence="1">
    <location>
        <begin position="81"/>
        <end position="115"/>
    </location>
</feature>
<name>A0AA35WDN1_GEOBA</name>
<dbReference type="AlphaFoldDB" id="A0AA35WDN1"/>
<dbReference type="Proteomes" id="UP001174909">
    <property type="component" value="Unassembled WGS sequence"/>
</dbReference>
<comment type="caution">
    <text evidence="3">The sequence shown here is derived from an EMBL/GenBank/DDBJ whole genome shotgun (WGS) entry which is preliminary data.</text>
</comment>
<reference evidence="3" key="1">
    <citation type="submission" date="2023-03" db="EMBL/GenBank/DDBJ databases">
        <authorList>
            <person name="Steffen K."/>
            <person name="Cardenas P."/>
        </authorList>
    </citation>
    <scope>NUCLEOTIDE SEQUENCE</scope>
</reference>
<dbReference type="Gene3D" id="3.30.160.250">
    <property type="match status" value="1"/>
</dbReference>
<protein>
    <submittedName>
        <fullName evidence="3">UPF0150 protein Ta0767</fullName>
    </submittedName>
</protein>
<feature type="region of interest" description="Disordered" evidence="1">
    <location>
        <begin position="57"/>
        <end position="131"/>
    </location>
</feature>
<dbReference type="InterPro" id="IPR051404">
    <property type="entry name" value="TA_system_antitoxin"/>
</dbReference>
<dbReference type="InterPro" id="IPR035069">
    <property type="entry name" value="TTHA1013/TTHA0281-like"/>
</dbReference>
<feature type="compositionally biased region" description="Polar residues" evidence="1">
    <location>
        <begin position="65"/>
        <end position="74"/>
    </location>
</feature>
<dbReference type="Pfam" id="PF15919">
    <property type="entry name" value="HicB_lk_antitox"/>
    <property type="match status" value="1"/>
</dbReference>
<keyword evidence="4" id="KW-1185">Reference proteome</keyword>
<evidence type="ECO:0000313" key="4">
    <source>
        <dbReference type="Proteomes" id="UP001174909"/>
    </source>
</evidence>
<dbReference type="PANTHER" id="PTHR34504">
    <property type="entry name" value="ANTITOXIN HICB"/>
    <property type="match status" value="1"/>
</dbReference>
<dbReference type="PANTHER" id="PTHR34504:SF2">
    <property type="entry name" value="UPF0150 PROTEIN SSL0259"/>
    <property type="match status" value="1"/>
</dbReference>
<gene>
    <name evidence="3" type="ORF">GBAR_LOCUS7029</name>
</gene>
<dbReference type="InterPro" id="IPR031807">
    <property type="entry name" value="HicB-like"/>
</dbReference>
<evidence type="ECO:0000256" key="1">
    <source>
        <dbReference type="SAM" id="MobiDB-lite"/>
    </source>
</evidence>
<dbReference type="SUPFAM" id="SSF143100">
    <property type="entry name" value="TTHA1013/TTHA0281-like"/>
    <property type="match status" value="1"/>
</dbReference>